<keyword evidence="3" id="KW-1185">Reference proteome</keyword>
<feature type="region of interest" description="Disordered" evidence="1">
    <location>
        <begin position="80"/>
        <end position="99"/>
    </location>
</feature>
<evidence type="ECO:0000313" key="2">
    <source>
        <dbReference type="EMBL" id="KAG7153794.1"/>
    </source>
</evidence>
<organism evidence="2 3">
    <name type="scientific">Homarus americanus</name>
    <name type="common">American lobster</name>
    <dbReference type="NCBI Taxonomy" id="6706"/>
    <lineage>
        <taxon>Eukaryota</taxon>
        <taxon>Metazoa</taxon>
        <taxon>Ecdysozoa</taxon>
        <taxon>Arthropoda</taxon>
        <taxon>Crustacea</taxon>
        <taxon>Multicrustacea</taxon>
        <taxon>Malacostraca</taxon>
        <taxon>Eumalacostraca</taxon>
        <taxon>Eucarida</taxon>
        <taxon>Decapoda</taxon>
        <taxon>Pleocyemata</taxon>
        <taxon>Astacidea</taxon>
        <taxon>Nephropoidea</taxon>
        <taxon>Nephropidae</taxon>
        <taxon>Homarus</taxon>
    </lineage>
</organism>
<dbReference type="EMBL" id="JAHLQT010046319">
    <property type="protein sequence ID" value="KAG7153794.1"/>
    <property type="molecule type" value="Genomic_DNA"/>
</dbReference>
<gene>
    <name evidence="2" type="ORF">Hamer_G009482</name>
</gene>
<protein>
    <submittedName>
        <fullName evidence="2">Uncharacterized protein</fullName>
    </submittedName>
</protein>
<evidence type="ECO:0000313" key="3">
    <source>
        <dbReference type="Proteomes" id="UP000747542"/>
    </source>
</evidence>
<accession>A0A8J5JAF7</accession>
<sequence>MLCAETIMAGAICDGLLPLLLQACLLENLVYTIRNVFVGKFLGYNDVMGILMLVMHHLWTQFAQMEVTGFWQGELGPLHSGSKTESPNLMEPELALPHW</sequence>
<dbReference type="Proteomes" id="UP000747542">
    <property type="component" value="Unassembled WGS sequence"/>
</dbReference>
<proteinExistence type="predicted"/>
<name>A0A8J5JAF7_HOMAM</name>
<reference evidence="2" key="1">
    <citation type="journal article" date="2021" name="Sci. Adv.">
        <title>The American lobster genome reveals insights on longevity, neural, and immune adaptations.</title>
        <authorList>
            <person name="Polinski J.M."/>
            <person name="Zimin A.V."/>
            <person name="Clark K.F."/>
            <person name="Kohn A.B."/>
            <person name="Sadowski N."/>
            <person name="Timp W."/>
            <person name="Ptitsyn A."/>
            <person name="Khanna P."/>
            <person name="Romanova D.Y."/>
            <person name="Williams P."/>
            <person name="Greenwood S.J."/>
            <person name="Moroz L.L."/>
            <person name="Walt D.R."/>
            <person name="Bodnar A.G."/>
        </authorList>
    </citation>
    <scope>NUCLEOTIDE SEQUENCE</scope>
    <source>
        <strain evidence="2">GMGI-L3</strain>
    </source>
</reference>
<comment type="caution">
    <text evidence="2">The sequence shown here is derived from an EMBL/GenBank/DDBJ whole genome shotgun (WGS) entry which is preliminary data.</text>
</comment>
<evidence type="ECO:0000256" key="1">
    <source>
        <dbReference type="SAM" id="MobiDB-lite"/>
    </source>
</evidence>
<dbReference type="AlphaFoldDB" id="A0A8J5JAF7"/>